<dbReference type="AlphaFoldDB" id="A0A5C8PR16"/>
<protein>
    <submittedName>
        <fullName evidence="5">ABC transporter substrate-binding protein</fullName>
    </submittedName>
</protein>
<dbReference type="Gene3D" id="3.40.190.10">
    <property type="entry name" value="Periplasmic binding protein-like II"/>
    <property type="match status" value="1"/>
</dbReference>
<feature type="domain" description="Solute-binding protein family 5" evidence="4">
    <location>
        <begin position="74"/>
        <end position="441"/>
    </location>
</feature>
<dbReference type="Proteomes" id="UP000321638">
    <property type="component" value="Unassembled WGS sequence"/>
</dbReference>
<dbReference type="SUPFAM" id="SSF53850">
    <property type="entry name" value="Periplasmic binding protein-like II"/>
    <property type="match status" value="1"/>
</dbReference>
<dbReference type="PANTHER" id="PTHR30290">
    <property type="entry name" value="PERIPLASMIC BINDING COMPONENT OF ABC TRANSPORTER"/>
    <property type="match status" value="1"/>
</dbReference>
<reference evidence="5 6" key="1">
    <citation type="submission" date="2019-06" db="EMBL/GenBank/DDBJ databases">
        <title>New taxonomy in bacterial strain CC-CFT640, isolated from vineyard.</title>
        <authorList>
            <person name="Lin S.-Y."/>
            <person name="Tsai C.-F."/>
            <person name="Young C.-C."/>
        </authorList>
    </citation>
    <scope>NUCLEOTIDE SEQUENCE [LARGE SCALE GENOMIC DNA]</scope>
    <source>
        <strain evidence="5 6">CC-CFT640</strain>
    </source>
</reference>
<comment type="subcellular location">
    <subcellularLocation>
        <location evidence="1">Periplasm</location>
    </subcellularLocation>
</comment>
<accession>A0A5C8PR16</accession>
<comment type="caution">
    <text evidence="5">The sequence shown here is derived from an EMBL/GenBank/DDBJ whole genome shotgun (WGS) entry which is preliminary data.</text>
</comment>
<dbReference type="Pfam" id="PF00496">
    <property type="entry name" value="SBP_bac_5"/>
    <property type="match status" value="1"/>
</dbReference>
<sequence>MSSLLTRQLRTLLVTAALVVSVLVAPALAQKTLRVAMHSDLKILDPIWTTALISTHHGYLVYDTLFALDEKLQVRPQMVERYDASPDKLVWTFTLREGLAFHDGAPVTAEDCVQSLKRWAARDTVGQKLMSYVAELAAADARTLRMTLKEPYGLVLQSLAKSGSNVPFMMPRRVAATDPNTQITDATGSGPFIFVKDQWKPGEKAVYVKNPRYKPRVEPPSGLAGGKVPMVDRIEWVWIPDPQTQVNALIGGEIDLIEILSPDLLPLLTDSKDIEVRVVNAAGRQYAMRFNVLHKPFDNPKIRAAALMALSQKEFLDANVGDAKWYRICKSLFPCGSPLESTAGWADVLNGDAAKAKAMLAEAGYDGTPVVLLHQTDISGHSNLATVGKAQLERAGFKVDLQAMDWQSLVARRAKKDPPAQGGWHAYFTSWSSVDVLDPVATSFLNAACDKATFGWPCDADLEKLRDQYAKETDPDKQKTIAEAVQRHVLTYPTHVPLGQFTTPTALRKTVTGMLAAPSFAFWNIDRK</sequence>
<keyword evidence="6" id="KW-1185">Reference proteome</keyword>
<evidence type="ECO:0000256" key="1">
    <source>
        <dbReference type="ARBA" id="ARBA00004418"/>
    </source>
</evidence>
<name>A0A5C8PR16_9HYPH</name>
<dbReference type="PIRSF" id="PIRSF002741">
    <property type="entry name" value="MppA"/>
    <property type="match status" value="1"/>
</dbReference>
<evidence type="ECO:0000313" key="5">
    <source>
        <dbReference type="EMBL" id="TXL77176.1"/>
    </source>
</evidence>
<dbReference type="GO" id="GO:0015833">
    <property type="term" value="P:peptide transport"/>
    <property type="evidence" value="ECO:0007669"/>
    <property type="project" value="TreeGrafter"/>
</dbReference>
<dbReference type="GO" id="GO:0043190">
    <property type="term" value="C:ATP-binding cassette (ABC) transporter complex"/>
    <property type="evidence" value="ECO:0007669"/>
    <property type="project" value="InterPro"/>
</dbReference>
<dbReference type="InterPro" id="IPR030678">
    <property type="entry name" value="Peptide/Ni-bd"/>
</dbReference>
<evidence type="ECO:0000256" key="3">
    <source>
        <dbReference type="ARBA" id="ARBA00022729"/>
    </source>
</evidence>
<dbReference type="GO" id="GO:1904680">
    <property type="term" value="F:peptide transmembrane transporter activity"/>
    <property type="evidence" value="ECO:0007669"/>
    <property type="project" value="TreeGrafter"/>
</dbReference>
<dbReference type="RefSeq" id="WP_147846877.1">
    <property type="nucleotide sequence ID" value="NZ_VDUZ01000009.1"/>
</dbReference>
<dbReference type="Gene3D" id="3.10.105.10">
    <property type="entry name" value="Dipeptide-binding Protein, Domain 3"/>
    <property type="match status" value="1"/>
</dbReference>
<dbReference type="PANTHER" id="PTHR30290:SF38">
    <property type="entry name" value="D,D-DIPEPTIDE-BINDING PERIPLASMIC PROTEIN DDPA-RELATED"/>
    <property type="match status" value="1"/>
</dbReference>
<evidence type="ECO:0000256" key="2">
    <source>
        <dbReference type="ARBA" id="ARBA00005695"/>
    </source>
</evidence>
<keyword evidence="3" id="KW-0732">Signal</keyword>
<dbReference type="GO" id="GO:0030288">
    <property type="term" value="C:outer membrane-bounded periplasmic space"/>
    <property type="evidence" value="ECO:0007669"/>
    <property type="project" value="UniProtKB-ARBA"/>
</dbReference>
<dbReference type="InterPro" id="IPR039424">
    <property type="entry name" value="SBP_5"/>
</dbReference>
<evidence type="ECO:0000259" key="4">
    <source>
        <dbReference type="Pfam" id="PF00496"/>
    </source>
</evidence>
<dbReference type="OrthoDB" id="7232729at2"/>
<gene>
    <name evidence="5" type="ORF">FHP25_10455</name>
</gene>
<proteinExistence type="inferred from homology"/>
<evidence type="ECO:0000313" key="6">
    <source>
        <dbReference type="Proteomes" id="UP000321638"/>
    </source>
</evidence>
<organism evidence="5 6">
    <name type="scientific">Vineibacter terrae</name>
    <dbReference type="NCBI Taxonomy" id="2586908"/>
    <lineage>
        <taxon>Bacteria</taxon>
        <taxon>Pseudomonadati</taxon>
        <taxon>Pseudomonadota</taxon>
        <taxon>Alphaproteobacteria</taxon>
        <taxon>Hyphomicrobiales</taxon>
        <taxon>Vineibacter</taxon>
    </lineage>
</organism>
<dbReference type="Gene3D" id="3.90.76.10">
    <property type="entry name" value="Dipeptide-binding Protein, Domain 1"/>
    <property type="match status" value="1"/>
</dbReference>
<dbReference type="InterPro" id="IPR000914">
    <property type="entry name" value="SBP_5_dom"/>
</dbReference>
<dbReference type="EMBL" id="VDUZ01000009">
    <property type="protein sequence ID" value="TXL77176.1"/>
    <property type="molecule type" value="Genomic_DNA"/>
</dbReference>
<dbReference type="CDD" id="cd08502">
    <property type="entry name" value="PBP2_NikA_DppA_OppA_like_16"/>
    <property type="match status" value="1"/>
</dbReference>
<comment type="similarity">
    <text evidence="2">Belongs to the bacterial solute-binding protein 5 family.</text>
</comment>